<comment type="caution">
    <text evidence="2">The sequence shown here is derived from an EMBL/GenBank/DDBJ whole genome shotgun (WGS) entry which is preliminary data.</text>
</comment>
<name>A0A0F6A535_9GAMM</name>
<keyword evidence="1" id="KW-1133">Transmembrane helix</keyword>
<protein>
    <submittedName>
        <fullName evidence="2">Uncharacterized protein</fullName>
    </submittedName>
</protein>
<keyword evidence="1" id="KW-0812">Transmembrane</keyword>
<accession>A0A0F6A535</accession>
<keyword evidence="1" id="KW-0472">Membrane</keyword>
<evidence type="ECO:0000256" key="1">
    <source>
        <dbReference type="SAM" id="Phobius"/>
    </source>
</evidence>
<feature type="transmembrane region" description="Helical" evidence="1">
    <location>
        <begin position="83"/>
        <end position="104"/>
    </location>
</feature>
<dbReference type="EMBL" id="AUXW01000203">
    <property type="protein sequence ID" value="KKE80961.1"/>
    <property type="molecule type" value="Genomic_DNA"/>
</dbReference>
<sequence length="118" mass="13705">MKFCVTLLIATVCLFWTCIHKPGGSLDYELVIKPSLLLSIGGGEEGNYKRRMERGEFPNWLTNNNYKVIAHGSFESKTQYWEYIRWALISFVFIGWLVVLLSAFQRVLKALNKQLNRD</sequence>
<dbReference type="PATRIC" id="fig|1129367.4.peg.5205"/>
<organism evidence="2 3">
    <name type="scientific">Pseudoalteromonas luteoviolacea S4054</name>
    <dbReference type="NCBI Taxonomy" id="1129367"/>
    <lineage>
        <taxon>Bacteria</taxon>
        <taxon>Pseudomonadati</taxon>
        <taxon>Pseudomonadota</taxon>
        <taxon>Gammaproteobacteria</taxon>
        <taxon>Alteromonadales</taxon>
        <taxon>Pseudoalteromonadaceae</taxon>
        <taxon>Pseudoalteromonas</taxon>
    </lineage>
</organism>
<dbReference type="AlphaFoldDB" id="A0A0F6A535"/>
<proteinExistence type="predicted"/>
<evidence type="ECO:0000313" key="2">
    <source>
        <dbReference type="EMBL" id="KKE80961.1"/>
    </source>
</evidence>
<dbReference type="Proteomes" id="UP000033434">
    <property type="component" value="Unassembled WGS sequence"/>
</dbReference>
<gene>
    <name evidence="2" type="ORF">N479_23935</name>
</gene>
<evidence type="ECO:0000313" key="3">
    <source>
        <dbReference type="Proteomes" id="UP000033434"/>
    </source>
</evidence>
<reference evidence="2 3" key="1">
    <citation type="journal article" date="2015" name="BMC Genomics">
        <title>Genome mining reveals unlocked bioactive potential of marine Gram-negative bacteria.</title>
        <authorList>
            <person name="Machado H."/>
            <person name="Sonnenschein E.C."/>
            <person name="Melchiorsen J."/>
            <person name="Gram L."/>
        </authorList>
    </citation>
    <scope>NUCLEOTIDE SEQUENCE [LARGE SCALE GENOMIC DNA]</scope>
    <source>
        <strain evidence="2 3">S4054</strain>
    </source>
</reference>